<dbReference type="SUPFAM" id="SSF63829">
    <property type="entry name" value="Calcium-dependent phosphotriesterase"/>
    <property type="match status" value="1"/>
</dbReference>
<sequence length="153" mass="16745">MIWAVDARLGTSRKWFENPILAPTEKDRFGANGVRHHRGELWISSTAHGTLVKVPITGTGQPGLMTVVASGVTGINDFTFTGDRSDVVIAAANSSDEVRLIRPDGRRTTILGHDDGLNWPTAVELRGSTLYVTQAGLHEPHDARIWRIPVRTL</sequence>
<organism evidence="1 2">
    <name type="scientific">Lentzea jiangxiensis</name>
    <dbReference type="NCBI Taxonomy" id="641025"/>
    <lineage>
        <taxon>Bacteria</taxon>
        <taxon>Bacillati</taxon>
        <taxon>Actinomycetota</taxon>
        <taxon>Actinomycetes</taxon>
        <taxon>Pseudonocardiales</taxon>
        <taxon>Pseudonocardiaceae</taxon>
        <taxon>Lentzea</taxon>
    </lineage>
</organism>
<reference evidence="2" key="1">
    <citation type="submission" date="2016-10" db="EMBL/GenBank/DDBJ databases">
        <authorList>
            <person name="Varghese N."/>
            <person name="Submissions S."/>
        </authorList>
    </citation>
    <scope>NUCLEOTIDE SEQUENCE [LARGE SCALE GENOMIC DNA]</scope>
    <source>
        <strain evidence="2">CGMCC 4.6609</strain>
    </source>
</reference>
<dbReference type="EMBL" id="FNIX01000008">
    <property type="protein sequence ID" value="SDP43570.1"/>
    <property type="molecule type" value="Genomic_DNA"/>
</dbReference>
<dbReference type="AlphaFoldDB" id="A0A1H0SPD0"/>
<dbReference type="OrthoDB" id="9768084at2"/>
<name>A0A1H0SPD0_9PSEU</name>
<dbReference type="RefSeq" id="WP_090099529.1">
    <property type="nucleotide sequence ID" value="NZ_FNIX01000008.1"/>
</dbReference>
<keyword evidence="2" id="KW-1185">Reference proteome</keyword>
<dbReference type="Proteomes" id="UP000199691">
    <property type="component" value="Unassembled WGS sequence"/>
</dbReference>
<protein>
    <recommendedName>
        <fullName evidence="3">SMP-30/Gluconolaconase/LRE-like region-containing protein</fullName>
    </recommendedName>
</protein>
<gene>
    <name evidence="1" type="ORF">SAMN05421507_108187</name>
</gene>
<dbReference type="Gene3D" id="2.120.10.30">
    <property type="entry name" value="TolB, C-terminal domain"/>
    <property type="match status" value="1"/>
</dbReference>
<evidence type="ECO:0008006" key="3">
    <source>
        <dbReference type="Google" id="ProtNLM"/>
    </source>
</evidence>
<dbReference type="STRING" id="641025.SAMN05421507_108187"/>
<accession>A0A1H0SPD0</accession>
<evidence type="ECO:0000313" key="2">
    <source>
        <dbReference type="Proteomes" id="UP000199691"/>
    </source>
</evidence>
<dbReference type="InterPro" id="IPR011042">
    <property type="entry name" value="6-blade_b-propeller_TolB-like"/>
</dbReference>
<evidence type="ECO:0000313" key="1">
    <source>
        <dbReference type="EMBL" id="SDP43570.1"/>
    </source>
</evidence>
<proteinExistence type="predicted"/>